<dbReference type="Proteomes" id="UP000694924">
    <property type="component" value="Unplaced"/>
</dbReference>
<comment type="similarity">
    <text evidence="3">Belongs to the PTH2 family.</text>
</comment>
<dbReference type="PANTHER" id="PTHR12649">
    <property type="entry name" value="PEPTIDYL-TRNA HYDROLASE 2"/>
    <property type="match status" value="1"/>
</dbReference>
<proteinExistence type="inferred from homology"/>
<accession>A0ABM1J5U9</accession>
<protein>
    <recommendedName>
        <fullName evidence="1">peptidyl-tRNA hydrolase</fullName>
        <ecNumber evidence="1">3.1.1.29</ecNumber>
    </recommendedName>
</protein>
<evidence type="ECO:0000313" key="5">
    <source>
        <dbReference type="Proteomes" id="UP000694924"/>
    </source>
</evidence>
<evidence type="ECO:0000313" key="6">
    <source>
        <dbReference type="RefSeq" id="XP_015187837.1"/>
    </source>
</evidence>
<dbReference type="SUPFAM" id="SSF102462">
    <property type="entry name" value="Peptidyl-tRNA hydrolase II"/>
    <property type="match status" value="1"/>
</dbReference>
<keyword evidence="2" id="KW-0378">Hydrolase</keyword>
<dbReference type="NCBIfam" id="NF003314">
    <property type="entry name" value="PRK04322.1"/>
    <property type="match status" value="1"/>
</dbReference>
<comment type="catalytic activity">
    <reaction evidence="4">
        <text>an N-acyl-L-alpha-aminoacyl-tRNA + H2O = an N-acyl-L-amino acid + a tRNA + H(+)</text>
        <dbReference type="Rhea" id="RHEA:54448"/>
        <dbReference type="Rhea" id="RHEA-COMP:10123"/>
        <dbReference type="Rhea" id="RHEA-COMP:13883"/>
        <dbReference type="ChEBI" id="CHEBI:15377"/>
        <dbReference type="ChEBI" id="CHEBI:15378"/>
        <dbReference type="ChEBI" id="CHEBI:59874"/>
        <dbReference type="ChEBI" id="CHEBI:78442"/>
        <dbReference type="ChEBI" id="CHEBI:138191"/>
        <dbReference type="EC" id="3.1.1.29"/>
    </reaction>
</comment>
<reference evidence="6" key="1">
    <citation type="submission" date="2025-08" db="UniProtKB">
        <authorList>
            <consortium name="RefSeq"/>
        </authorList>
    </citation>
    <scope>IDENTIFICATION</scope>
    <source>
        <tissue evidence="6">Whole body</tissue>
    </source>
</reference>
<evidence type="ECO:0000256" key="2">
    <source>
        <dbReference type="ARBA" id="ARBA00022801"/>
    </source>
</evidence>
<dbReference type="Pfam" id="PF01981">
    <property type="entry name" value="PTH2"/>
    <property type="match status" value="1"/>
</dbReference>
<dbReference type="InterPro" id="IPR023476">
    <property type="entry name" value="Pep_tRNA_hydro_II_dom_sf"/>
</dbReference>
<dbReference type="RefSeq" id="XP_015187837.1">
    <property type="nucleotide sequence ID" value="XM_015332351.1"/>
</dbReference>
<dbReference type="PANTHER" id="PTHR12649:SF11">
    <property type="entry name" value="PEPTIDYL-TRNA HYDROLASE 2, MITOCHONDRIAL"/>
    <property type="match status" value="1"/>
</dbReference>
<evidence type="ECO:0000256" key="4">
    <source>
        <dbReference type="ARBA" id="ARBA00048707"/>
    </source>
</evidence>
<name>A0ABM1J5U9_POLDO</name>
<dbReference type="Gene3D" id="3.40.1490.10">
    <property type="entry name" value="Bit1"/>
    <property type="match status" value="1"/>
</dbReference>
<organism evidence="5 6">
    <name type="scientific">Polistes dominula</name>
    <name type="common">European paper wasp</name>
    <name type="synonym">Vespa dominula</name>
    <dbReference type="NCBI Taxonomy" id="743375"/>
    <lineage>
        <taxon>Eukaryota</taxon>
        <taxon>Metazoa</taxon>
        <taxon>Ecdysozoa</taxon>
        <taxon>Arthropoda</taxon>
        <taxon>Hexapoda</taxon>
        <taxon>Insecta</taxon>
        <taxon>Pterygota</taxon>
        <taxon>Neoptera</taxon>
        <taxon>Endopterygota</taxon>
        <taxon>Hymenoptera</taxon>
        <taxon>Apocrita</taxon>
        <taxon>Aculeata</taxon>
        <taxon>Vespoidea</taxon>
        <taxon>Vespidae</taxon>
        <taxon>Polistinae</taxon>
        <taxon>Polistini</taxon>
        <taxon>Polistes</taxon>
    </lineage>
</organism>
<evidence type="ECO:0000256" key="1">
    <source>
        <dbReference type="ARBA" id="ARBA00013260"/>
    </source>
</evidence>
<evidence type="ECO:0000256" key="3">
    <source>
        <dbReference type="ARBA" id="ARBA00038050"/>
    </source>
</evidence>
<dbReference type="NCBIfam" id="TIGR00283">
    <property type="entry name" value="arch_pth2"/>
    <property type="match status" value="1"/>
</dbReference>
<sequence>MSLIFKQVMPNLFRVLPAASYKMVIVVRTDISMGTGKIAAQCAHAAVECYRNTPINPMKQYMFRSWLYNGQPKVVLQVSSEYKLLELEQNAKKIGLVTAVIKDAGRTQLKPGTISVLGIGPDLSTEVNRVTSHLQLL</sequence>
<keyword evidence="5" id="KW-1185">Reference proteome</keyword>
<dbReference type="GeneID" id="107072425"/>
<dbReference type="InterPro" id="IPR002833">
    <property type="entry name" value="PTH2"/>
</dbReference>
<gene>
    <name evidence="6" type="primary">LOC107072425</name>
</gene>
<dbReference type="EC" id="3.1.1.29" evidence="1"/>
<dbReference type="CDD" id="cd02430">
    <property type="entry name" value="PTH2"/>
    <property type="match status" value="1"/>
</dbReference>